<evidence type="ECO:0000259" key="7">
    <source>
        <dbReference type="Pfam" id="PF02770"/>
    </source>
</evidence>
<evidence type="ECO:0000313" key="9">
    <source>
        <dbReference type="EMBL" id="MFC3195742.1"/>
    </source>
</evidence>
<evidence type="ECO:0000256" key="5">
    <source>
        <dbReference type="RuleBase" id="RU362125"/>
    </source>
</evidence>
<accession>A0ABV7JF64</accession>
<evidence type="ECO:0000256" key="3">
    <source>
        <dbReference type="ARBA" id="ARBA00022630"/>
    </source>
</evidence>
<dbReference type="SUPFAM" id="SSF56645">
    <property type="entry name" value="Acyl-CoA dehydrogenase NM domain-like"/>
    <property type="match status" value="1"/>
</dbReference>
<proteinExistence type="inferred from homology"/>
<dbReference type="Pfam" id="PF00441">
    <property type="entry name" value="Acyl-CoA_dh_1"/>
    <property type="match status" value="1"/>
</dbReference>
<dbReference type="InterPro" id="IPR006091">
    <property type="entry name" value="Acyl-CoA_Oxase/DH_mid-dom"/>
</dbReference>
<keyword evidence="4 5" id="KW-0274">FAD</keyword>
<name>A0ABV7JF64_9GAMM</name>
<feature type="domain" description="Acyl-CoA oxidase/dehydrogenase middle" evidence="7">
    <location>
        <begin position="178"/>
        <end position="276"/>
    </location>
</feature>
<evidence type="ECO:0000259" key="8">
    <source>
        <dbReference type="Pfam" id="PF18158"/>
    </source>
</evidence>
<reference evidence="10" key="1">
    <citation type="journal article" date="2019" name="Int. J. Syst. Evol. Microbiol.">
        <title>The Global Catalogue of Microorganisms (GCM) 10K type strain sequencing project: providing services to taxonomists for standard genome sequencing and annotation.</title>
        <authorList>
            <consortium name="The Broad Institute Genomics Platform"/>
            <consortium name="The Broad Institute Genome Sequencing Center for Infectious Disease"/>
            <person name="Wu L."/>
            <person name="Ma J."/>
        </authorList>
    </citation>
    <scope>NUCLEOTIDE SEQUENCE [LARGE SCALE GENOMIC DNA]</scope>
    <source>
        <strain evidence="10">KCTC 42953</strain>
    </source>
</reference>
<comment type="similarity">
    <text evidence="2 5">Belongs to the acyl-CoA dehydrogenase family.</text>
</comment>
<gene>
    <name evidence="9" type="ORF">ACFODZ_15915</name>
</gene>
<keyword evidence="5" id="KW-0560">Oxidoreductase</keyword>
<dbReference type="SUPFAM" id="SSF47203">
    <property type="entry name" value="Acyl-CoA dehydrogenase C-terminal domain-like"/>
    <property type="match status" value="1"/>
</dbReference>
<evidence type="ECO:0000259" key="6">
    <source>
        <dbReference type="Pfam" id="PF00441"/>
    </source>
</evidence>
<organism evidence="9 10">
    <name type="scientific">Marinicella sediminis</name>
    <dbReference type="NCBI Taxonomy" id="1792834"/>
    <lineage>
        <taxon>Bacteria</taxon>
        <taxon>Pseudomonadati</taxon>
        <taxon>Pseudomonadota</taxon>
        <taxon>Gammaproteobacteria</taxon>
        <taxon>Lysobacterales</taxon>
        <taxon>Marinicellaceae</taxon>
        <taxon>Marinicella</taxon>
    </lineage>
</organism>
<dbReference type="Pfam" id="PF02770">
    <property type="entry name" value="Acyl-CoA_dh_M"/>
    <property type="match status" value="1"/>
</dbReference>
<feature type="domain" description="Adaptive response protein AidB N-terminal" evidence="8">
    <location>
        <begin position="9"/>
        <end position="164"/>
    </location>
</feature>
<evidence type="ECO:0000313" key="10">
    <source>
        <dbReference type="Proteomes" id="UP001595533"/>
    </source>
</evidence>
<dbReference type="RefSeq" id="WP_077412526.1">
    <property type="nucleotide sequence ID" value="NZ_JBHRTS010000010.1"/>
</dbReference>
<dbReference type="InterPro" id="IPR006089">
    <property type="entry name" value="Acyl-CoA_DH_CS"/>
</dbReference>
<dbReference type="Pfam" id="PF18158">
    <property type="entry name" value="AidB_N"/>
    <property type="match status" value="1"/>
</dbReference>
<evidence type="ECO:0000256" key="1">
    <source>
        <dbReference type="ARBA" id="ARBA00001974"/>
    </source>
</evidence>
<feature type="domain" description="Acyl-CoA dehydrogenase/oxidase C-terminal" evidence="6">
    <location>
        <begin position="286"/>
        <end position="440"/>
    </location>
</feature>
<keyword evidence="3 5" id="KW-0285">Flavoprotein</keyword>
<dbReference type="PANTHER" id="PTHR42707:SF3">
    <property type="entry name" value="ACYL-COA DEHYDROGENASE AIDB-RELATED"/>
    <property type="match status" value="1"/>
</dbReference>
<dbReference type="Gene3D" id="6.10.250.600">
    <property type="match status" value="1"/>
</dbReference>
<dbReference type="InterPro" id="IPR036250">
    <property type="entry name" value="AcylCo_DH-like_C"/>
</dbReference>
<comment type="caution">
    <text evidence="9">The sequence shown here is derived from an EMBL/GenBank/DDBJ whole genome shotgun (WGS) entry which is preliminary data.</text>
</comment>
<dbReference type="Proteomes" id="UP001595533">
    <property type="component" value="Unassembled WGS sequence"/>
</dbReference>
<evidence type="ECO:0000256" key="2">
    <source>
        <dbReference type="ARBA" id="ARBA00009347"/>
    </source>
</evidence>
<dbReference type="Gene3D" id="2.40.110.20">
    <property type="match status" value="1"/>
</dbReference>
<dbReference type="InterPro" id="IPR009075">
    <property type="entry name" value="AcylCo_DH/oxidase_C"/>
</dbReference>
<evidence type="ECO:0000256" key="4">
    <source>
        <dbReference type="ARBA" id="ARBA00022827"/>
    </source>
</evidence>
<dbReference type="PANTHER" id="PTHR42707">
    <property type="entry name" value="ACYL-COA DEHYDROGENASE"/>
    <property type="match status" value="1"/>
</dbReference>
<dbReference type="EMBL" id="JBHRTS010000010">
    <property type="protein sequence ID" value="MFC3195742.1"/>
    <property type="molecule type" value="Genomic_DNA"/>
</dbReference>
<keyword evidence="10" id="KW-1185">Reference proteome</keyword>
<dbReference type="Gene3D" id="1.20.140.10">
    <property type="entry name" value="Butyryl-CoA Dehydrogenase, subunit A, domain 3"/>
    <property type="match status" value="1"/>
</dbReference>
<dbReference type="InterPro" id="IPR041504">
    <property type="entry name" value="AidB_N"/>
</dbReference>
<sequence>MFDTHQVSNQPKPLTDYNLMLSDPQLVHWVQHFNGHWGASDIQELASTLGQPAWIERGHTANEHIPQLFTHDAAGYRRDEVRYHPAYHALMDLAISHNIHALPWQTQQAGAHVVRMAKNYCHNQNEAGSACPLTMTFACHPSLQASPAIAQHWLPGVTASQYDPSNQPMQDKKGLTIGMAMTEKQGGTDVRANTSRAIYDGSDDWGERYLMSGHKWFCSAPMSDAFLTLAQTEQGLSCFLMPRWTLNGDKNPIHIQRLKNKLGNRSNASSEIEFHQAQGWLLGKPDQGVRTIIQMVALTRYDCMIGSTALMRQALSQVINHISQRTVMGKKLIDQPLMQNVVVDMALDWVGALALTSRLAHALDQNHDPAEQAFVRLMTAVGKYWICKQAMMLTAEACECMGGAGYIEEHINARLYREAPVNSIWEGSGNVQCLDVLRALQKQPDSWTAVSQMLQQACGTQDIYDQQVMQFIEHQHPAQVDTYRARSWVSELAMFMQAGLLLQHDQPDWAEAYCIGRLSKPRFGAYGQLPKLIDTATLINRILLK</sequence>
<dbReference type="InterPro" id="IPR009100">
    <property type="entry name" value="AcylCoA_DH/oxidase_NM_dom_sf"/>
</dbReference>
<comment type="cofactor">
    <cofactor evidence="1 5">
        <name>FAD</name>
        <dbReference type="ChEBI" id="CHEBI:57692"/>
    </cofactor>
</comment>
<dbReference type="PROSITE" id="PS00073">
    <property type="entry name" value="ACYL_COA_DH_2"/>
    <property type="match status" value="1"/>
</dbReference>
<dbReference type="InterPro" id="IPR052904">
    <property type="entry name" value="Acyl-CoA_dehydrogenase-like"/>
</dbReference>
<protein>
    <submittedName>
        <fullName evidence="9">Acyl-CoA dehydrogenase family protein</fullName>
    </submittedName>
</protein>